<protein>
    <submittedName>
        <fullName evidence="1">Uncharacterized protein</fullName>
    </submittedName>
</protein>
<evidence type="ECO:0000313" key="2">
    <source>
        <dbReference type="Proteomes" id="UP001642464"/>
    </source>
</evidence>
<keyword evidence="2" id="KW-1185">Reference proteome</keyword>
<reference evidence="1 2" key="1">
    <citation type="submission" date="2024-02" db="EMBL/GenBank/DDBJ databases">
        <authorList>
            <person name="Chen Y."/>
            <person name="Shah S."/>
            <person name="Dougan E. K."/>
            <person name="Thang M."/>
            <person name="Chan C."/>
        </authorList>
    </citation>
    <scope>NUCLEOTIDE SEQUENCE [LARGE SCALE GENOMIC DNA]</scope>
</reference>
<gene>
    <name evidence="1" type="ORF">SCF082_LOCUS9105</name>
</gene>
<comment type="caution">
    <text evidence="1">The sequence shown here is derived from an EMBL/GenBank/DDBJ whole genome shotgun (WGS) entry which is preliminary data.</text>
</comment>
<name>A0ABP0IWX0_9DINO</name>
<organism evidence="1 2">
    <name type="scientific">Durusdinium trenchii</name>
    <dbReference type="NCBI Taxonomy" id="1381693"/>
    <lineage>
        <taxon>Eukaryota</taxon>
        <taxon>Sar</taxon>
        <taxon>Alveolata</taxon>
        <taxon>Dinophyceae</taxon>
        <taxon>Suessiales</taxon>
        <taxon>Symbiodiniaceae</taxon>
        <taxon>Durusdinium</taxon>
    </lineage>
</organism>
<dbReference type="EMBL" id="CAXAMM010005258">
    <property type="protein sequence ID" value="CAK9006618.1"/>
    <property type="molecule type" value="Genomic_DNA"/>
</dbReference>
<sequence length="216" mass="24483">MEDFRGDKDQPFGQTFCALGVEISFKSWSKGIAVWQNTKRRIRELVETIDKILEAGELAQPLALSLRGRMQFARRQIWGRSSKICLNAITNHAYGGPSKKLSPEVKIALCDFKFFLLSSGPREIGQQLQQNWYIFTDASFQPEDPEWPCGLGGVLFDRLGKAVSAFSLCLNPEQRKFLGYPGKKTIIFETELLALVVSMLVWKIVQGLPLSFLHRQ</sequence>
<evidence type="ECO:0000313" key="1">
    <source>
        <dbReference type="EMBL" id="CAK9006618.1"/>
    </source>
</evidence>
<proteinExistence type="predicted"/>
<dbReference type="Proteomes" id="UP001642464">
    <property type="component" value="Unassembled WGS sequence"/>
</dbReference>
<accession>A0ABP0IWX0</accession>